<protein>
    <recommendedName>
        <fullName evidence="3">Carboxylic ester hydrolase</fullName>
        <ecNumber evidence="3">3.1.1.-</ecNumber>
    </recommendedName>
</protein>
<feature type="domain" description="Carboxylesterase type B" evidence="4">
    <location>
        <begin position="9"/>
        <end position="196"/>
    </location>
</feature>
<dbReference type="PROSITE" id="PS00122">
    <property type="entry name" value="CARBOXYLESTERASE_B_1"/>
    <property type="match status" value="1"/>
</dbReference>
<keyword evidence="6" id="KW-1185">Reference proteome</keyword>
<reference evidence="5 6" key="1">
    <citation type="submission" date="2022-03" db="EMBL/GenBank/DDBJ databases">
        <title>Genome data of Colletotrichum spp.</title>
        <authorList>
            <person name="Utami Y.D."/>
            <person name="Hiruma K."/>
        </authorList>
    </citation>
    <scope>NUCLEOTIDE SEQUENCE [LARGE SCALE GENOMIC DNA]</scope>
    <source>
        <strain evidence="5 6">MAFF 239500</strain>
    </source>
</reference>
<comment type="caution">
    <text evidence="5">The sequence shown here is derived from an EMBL/GenBank/DDBJ whole genome shotgun (WGS) entry which is preliminary data.</text>
</comment>
<evidence type="ECO:0000256" key="1">
    <source>
        <dbReference type="ARBA" id="ARBA00005964"/>
    </source>
</evidence>
<evidence type="ECO:0000256" key="3">
    <source>
        <dbReference type="RuleBase" id="RU361235"/>
    </source>
</evidence>
<dbReference type="InterPro" id="IPR029058">
    <property type="entry name" value="AB_hydrolase_fold"/>
</dbReference>
<dbReference type="Pfam" id="PF00135">
    <property type="entry name" value="COesterase"/>
    <property type="match status" value="1"/>
</dbReference>
<accession>A0AA37PEU6</accession>
<dbReference type="Proteomes" id="UP001055115">
    <property type="component" value="Unassembled WGS sequence"/>
</dbReference>
<evidence type="ECO:0000259" key="4">
    <source>
        <dbReference type="Pfam" id="PF00135"/>
    </source>
</evidence>
<dbReference type="SUPFAM" id="SSF53474">
    <property type="entry name" value="alpha/beta-Hydrolases"/>
    <property type="match status" value="1"/>
</dbReference>
<evidence type="ECO:0000313" key="6">
    <source>
        <dbReference type="Proteomes" id="UP001055115"/>
    </source>
</evidence>
<keyword evidence="2 3" id="KW-0378">Hydrolase</keyword>
<organism evidence="5 6">
    <name type="scientific">Colletotrichum spaethianum</name>
    <dbReference type="NCBI Taxonomy" id="700344"/>
    <lineage>
        <taxon>Eukaryota</taxon>
        <taxon>Fungi</taxon>
        <taxon>Dikarya</taxon>
        <taxon>Ascomycota</taxon>
        <taxon>Pezizomycotina</taxon>
        <taxon>Sordariomycetes</taxon>
        <taxon>Hypocreomycetidae</taxon>
        <taxon>Glomerellales</taxon>
        <taxon>Glomerellaceae</taxon>
        <taxon>Colletotrichum</taxon>
        <taxon>Colletotrichum spaethianum species complex</taxon>
    </lineage>
</organism>
<evidence type="ECO:0000256" key="2">
    <source>
        <dbReference type="ARBA" id="ARBA00022801"/>
    </source>
</evidence>
<dbReference type="GeneID" id="73331973"/>
<name>A0AA37PEU6_9PEZI</name>
<dbReference type="InterPro" id="IPR050309">
    <property type="entry name" value="Type-B_Carboxylest/Lipase"/>
</dbReference>
<dbReference type="AlphaFoldDB" id="A0AA37PEU6"/>
<proteinExistence type="inferred from homology"/>
<evidence type="ECO:0000313" key="5">
    <source>
        <dbReference type="EMBL" id="GKT50990.1"/>
    </source>
</evidence>
<dbReference type="RefSeq" id="XP_049133340.1">
    <property type="nucleotide sequence ID" value="XM_049277383.1"/>
</dbReference>
<comment type="similarity">
    <text evidence="1 3">Belongs to the type-B carboxylesterase/lipase family.</text>
</comment>
<gene>
    <name evidence="5" type="ORF">ColSpa_11171</name>
</gene>
<dbReference type="EMBL" id="BQXU01000043">
    <property type="protein sequence ID" value="GKT50990.1"/>
    <property type="molecule type" value="Genomic_DNA"/>
</dbReference>
<dbReference type="Gene3D" id="3.40.50.1820">
    <property type="entry name" value="alpha/beta hydrolase"/>
    <property type="match status" value="1"/>
</dbReference>
<dbReference type="InterPro" id="IPR002018">
    <property type="entry name" value="CarbesteraseB"/>
</dbReference>
<dbReference type="GO" id="GO:0016787">
    <property type="term" value="F:hydrolase activity"/>
    <property type="evidence" value="ECO:0007669"/>
    <property type="project" value="UniProtKB-KW"/>
</dbReference>
<sequence length="243" mass="27394">MLKDHQRRVAMQWIQKYIRAFGGDPTKVTLFGESAGSASIAIHMILNDGNNDELFRGAIMASGGIWKLKDYHYRQDLFNFMAEQSGCGQAEDKVDCLRKADYGLIYNASQQLPSLVSYRATQVPWYPRPDGSFLKASPHQLLRSGNVAKVPFIIGDVKDEGTIFSIIAGLNLTTDAEFQTYFKTYFFDNLSDEQVKKFTDLWPQDPAQGSPFDTGDSYVLGPQYKRLSAAIGDYTVRLQFQIE</sequence>
<dbReference type="PANTHER" id="PTHR11559">
    <property type="entry name" value="CARBOXYLESTERASE"/>
    <property type="match status" value="1"/>
</dbReference>
<dbReference type="InterPro" id="IPR019826">
    <property type="entry name" value="Carboxylesterase_B_AS"/>
</dbReference>
<dbReference type="EC" id="3.1.1.-" evidence="3"/>